<gene>
    <name evidence="4" type="ORF">SAMN05216296_2084</name>
</gene>
<evidence type="ECO:0000256" key="3">
    <source>
        <dbReference type="PIRSR" id="PIRSR607837-1"/>
    </source>
</evidence>
<dbReference type="SUPFAM" id="SSF109854">
    <property type="entry name" value="DinB/YfiT-like putative metalloenzymes"/>
    <property type="match status" value="1"/>
</dbReference>
<dbReference type="Pfam" id="PF05163">
    <property type="entry name" value="DinB"/>
    <property type="match status" value="1"/>
</dbReference>
<sequence>MLLKDHVYLMADYNQWMNQKIYEAAGTLAEPLLHENKGAFFGSIFGTLNHIVVADTLWLQRFAKVLPAHQALIQIAELPPPAALDTPVCETFMQLKVRRQLLDESLSELAEELTDAELSQAINFKNTKGIEASKNLFSLLMHVFNHQTHHRGQVTTLLSQSGVDVGITDLAFIIPNM</sequence>
<keyword evidence="2 3" id="KW-0479">Metal-binding</keyword>
<evidence type="ECO:0000313" key="5">
    <source>
        <dbReference type="Proteomes" id="UP000243232"/>
    </source>
</evidence>
<dbReference type="OrthoDB" id="9807509at2"/>
<organism evidence="4 5">
    <name type="scientific">Pseudomonas pohangensis</name>
    <dbReference type="NCBI Taxonomy" id="364197"/>
    <lineage>
        <taxon>Bacteria</taxon>
        <taxon>Pseudomonadati</taxon>
        <taxon>Pseudomonadota</taxon>
        <taxon>Gammaproteobacteria</taxon>
        <taxon>Pseudomonadales</taxon>
        <taxon>Pseudomonadaceae</taxon>
        <taxon>Pseudomonas</taxon>
    </lineage>
</organism>
<evidence type="ECO:0000313" key="4">
    <source>
        <dbReference type="EMBL" id="SDU15314.1"/>
    </source>
</evidence>
<dbReference type="STRING" id="364197.SAMN05216296_2084"/>
<name>A0A1H2G6V3_9PSED</name>
<accession>A0A1H2G6V3</accession>
<dbReference type="PANTHER" id="PTHR37302">
    <property type="entry name" value="SLR1116 PROTEIN"/>
    <property type="match status" value="1"/>
</dbReference>
<dbReference type="InterPro" id="IPR007837">
    <property type="entry name" value="DinB"/>
</dbReference>
<dbReference type="Proteomes" id="UP000243232">
    <property type="component" value="Chromosome I"/>
</dbReference>
<evidence type="ECO:0000256" key="2">
    <source>
        <dbReference type="ARBA" id="ARBA00022723"/>
    </source>
</evidence>
<proteinExistence type="inferred from homology"/>
<feature type="binding site" evidence="3">
    <location>
        <position position="50"/>
    </location>
    <ligand>
        <name>a divalent metal cation</name>
        <dbReference type="ChEBI" id="CHEBI:60240"/>
    </ligand>
</feature>
<dbReference type="InterPro" id="IPR034660">
    <property type="entry name" value="DinB/YfiT-like"/>
</dbReference>
<dbReference type="AlphaFoldDB" id="A0A1H2G6V3"/>
<dbReference type="EMBL" id="LT629785">
    <property type="protein sequence ID" value="SDU15314.1"/>
    <property type="molecule type" value="Genomic_DNA"/>
</dbReference>
<dbReference type="Gene3D" id="1.20.120.450">
    <property type="entry name" value="dinb family like domain"/>
    <property type="match status" value="1"/>
</dbReference>
<reference evidence="5" key="1">
    <citation type="submission" date="2016-10" db="EMBL/GenBank/DDBJ databases">
        <authorList>
            <person name="Varghese N."/>
            <person name="Submissions S."/>
        </authorList>
    </citation>
    <scope>NUCLEOTIDE SEQUENCE [LARGE SCALE GENOMIC DNA]</scope>
    <source>
        <strain evidence="5">DSM 17875</strain>
    </source>
</reference>
<evidence type="ECO:0000256" key="1">
    <source>
        <dbReference type="ARBA" id="ARBA00008635"/>
    </source>
</evidence>
<dbReference type="GO" id="GO:0046872">
    <property type="term" value="F:metal ion binding"/>
    <property type="evidence" value="ECO:0007669"/>
    <property type="project" value="UniProtKB-KW"/>
</dbReference>
<feature type="binding site" evidence="3">
    <location>
        <position position="150"/>
    </location>
    <ligand>
        <name>a divalent metal cation</name>
        <dbReference type="ChEBI" id="CHEBI:60240"/>
    </ligand>
</feature>
<dbReference type="PANTHER" id="PTHR37302:SF1">
    <property type="entry name" value="PROTEIN DINB"/>
    <property type="match status" value="1"/>
</dbReference>
<comment type="similarity">
    <text evidence="1">Belongs to the DinB family.</text>
</comment>
<feature type="binding site" evidence="3">
    <location>
        <position position="146"/>
    </location>
    <ligand>
        <name>a divalent metal cation</name>
        <dbReference type="ChEBI" id="CHEBI:60240"/>
    </ligand>
</feature>
<keyword evidence="5" id="KW-1185">Reference proteome</keyword>
<dbReference type="RefSeq" id="WP_090194739.1">
    <property type="nucleotide sequence ID" value="NZ_LT629785.1"/>
</dbReference>
<protein>
    <submittedName>
        <fullName evidence="4">Uncharacterized damage-inducible protein DinB (Forms a four-helix bundle)</fullName>
    </submittedName>
</protein>